<dbReference type="GO" id="GO:0004665">
    <property type="term" value="F:prephenate dehydrogenase (NADP+) activity"/>
    <property type="evidence" value="ECO:0007669"/>
    <property type="project" value="InterPro"/>
</dbReference>
<reference evidence="14" key="1">
    <citation type="journal article" date="2013" name="Genome Announc.">
        <title>Complete Chromosome Sequence of Carnobacterium maltaromaticum LMA 28.</title>
        <authorList>
            <person name="Cailliez-Grimal C."/>
            <person name="Chaillou S."/>
            <person name="Anba-Mondoloni J."/>
            <person name="Loux V."/>
            <person name="Afzal M.I."/>
            <person name="Rahman A."/>
            <person name="Kergourlay G."/>
            <person name="Champomier-Verges M.C."/>
            <person name="Zagorec M."/>
            <person name="Dalgaard P."/>
            <person name="Leisner J.J."/>
            <person name="Prevost H."/>
            <person name="Revol-Junelles A.M."/>
            <person name="Borges F."/>
        </authorList>
    </citation>
    <scope>NUCLEOTIDE SEQUENCE</scope>
    <source>
        <strain evidence="14">LMA28</strain>
    </source>
</reference>
<dbReference type="EC" id="1.3.1.12" evidence="3"/>
<evidence type="ECO:0000313" key="13">
    <source>
        <dbReference type="EMBL" id="CCO09728.2"/>
    </source>
</evidence>
<dbReference type="SUPFAM" id="SSF55021">
    <property type="entry name" value="ACT-like"/>
    <property type="match status" value="1"/>
</dbReference>
<dbReference type="InterPro" id="IPR002912">
    <property type="entry name" value="ACT_dom"/>
</dbReference>
<dbReference type="InterPro" id="IPR008927">
    <property type="entry name" value="6-PGluconate_DH-like_C_sf"/>
</dbReference>
<dbReference type="EMBL" id="HE999757">
    <property type="protein sequence ID" value="CCO09728.2"/>
    <property type="molecule type" value="Genomic_DNA"/>
</dbReference>
<dbReference type="PANTHER" id="PTHR21363:SF0">
    <property type="entry name" value="PREPHENATE DEHYDROGENASE [NADP(+)]"/>
    <property type="match status" value="1"/>
</dbReference>
<dbReference type="CDD" id="cd04909">
    <property type="entry name" value="ACT_PDH-BS"/>
    <property type="match status" value="1"/>
</dbReference>
<dbReference type="GO" id="GO:0070403">
    <property type="term" value="F:NAD+ binding"/>
    <property type="evidence" value="ECO:0007669"/>
    <property type="project" value="InterPro"/>
</dbReference>
<evidence type="ECO:0000313" key="14">
    <source>
        <dbReference type="Proteomes" id="UP000000212"/>
    </source>
</evidence>
<keyword evidence="14" id="KW-1185">Reference proteome</keyword>
<dbReference type="STRING" id="1234679.BN424_248"/>
<evidence type="ECO:0000256" key="1">
    <source>
        <dbReference type="ARBA" id="ARBA00005067"/>
    </source>
</evidence>
<dbReference type="GO" id="GO:0008977">
    <property type="term" value="F:prephenate dehydrogenase (NAD+) activity"/>
    <property type="evidence" value="ECO:0007669"/>
    <property type="project" value="UniProtKB-EC"/>
</dbReference>
<comment type="similarity">
    <text evidence="2">Belongs to the prephenate/arogenate dehydrogenase family.</text>
</comment>
<dbReference type="PANTHER" id="PTHR21363">
    <property type="entry name" value="PREPHENATE DEHYDROGENASE"/>
    <property type="match status" value="1"/>
</dbReference>
<dbReference type="InterPro" id="IPR046826">
    <property type="entry name" value="PDH_N"/>
</dbReference>
<dbReference type="FunFam" id="3.40.50.720:FF:000208">
    <property type="entry name" value="Prephenate dehydrogenase"/>
    <property type="match status" value="1"/>
</dbReference>
<dbReference type="NCBIfam" id="NF005107">
    <property type="entry name" value="PRK06545.1-5"/>
    <property type="match status" value="1"/>
</dbReference>
<dbReference type="GO" id="GO:0006571">
    <property type="term" value="P:tyrosine biosynthetic process"/>
    <property type="evidence" value="ECO:0007669"/>
    <property type="project" value="UniProtKB-UniPathway"/>
</dbReference>
<dbReference type="Proteomes" id="UP000000212">
    <property type="component" value="Chromosome"/>
</dbReference>
<dbReference type="InterPro" id="IPR050812">
    <property type="entry name" value="Preph/Arog_dehydrog"/>
</dbReference>
<accession>K8ED94</accession>
<keyword evidence="5" id="KW-0827">Tyrosine biosynthesis</keyword>
<dbReference type="HOGENOM" id="CLU_055968_2_1_9"/>
<sequence length="371" mass="40807">MLEKQQVLIVGLGLIGGSIALDIKKEHPNTEIIGLDIQTDSLVMGHKLGIIDTIGTDLANEAPKADLIIFCCPVKQTELLIKELVRLPLKASVLVTDTGSTKSSIVETAEILGAAGIAFIGGHPMAGSHKSGVIAAKIDLFENAYYLLTPASMDEQNKLAVAQLQEWLKGTNAKFMVLSPLEHDEITGMLSHLPHIIAAGLVNQTTEFSDIHPQARRLAAGGFRDMTRIASSDPVMWTDILLTNKTVLLELLDDWKSSIGEMMGYLKDENHTAIYRFFDEAKETRDAMPIHKDGALPAFFDLFVDVPDYPGIISEVTGYLAEEEISVINLKILETREDINGILQLTFQNQSDLERGKACLKNKSSYRCYEK</sequence>
<evidence type="ECO:0000256" key="2">
    <source>
        <dbReference type="ARBA" id="ARBA00007964"/>
    </source>
</evidence>
<dbReference type="InterPro" id="IPR045865">
    <property type="entry name" value="ACT-like_dom_sf"/>
</dbReference>
<gene>
    <name evidence="13" type="primary">tyrA</name>
    <name evidence="13" type="ORF">BN424_248</name>
</gene>
<evidence type="ECO:0000256" key="3">
    <source>
        <dbReference type="ARBA" id="ARBA00012068"/>
    </source>
</evidence>
<dbReference type="FunFam" id="1.10.3660.10:FF:000003">
    <property type="entry name" value="Prephenate dehydrogenase"/>
    <property type="match status" value="1"/>
</dbReference>
<keyword evidence="8" id="KW-0520">NAD</keyword>
<proteinExistence type="inferred from homology"/>
<dbReference type="Pfam" id="PF02153">
    <property type="entry name" value="PDH_N"/>
    <property type="match status" value="1"/>
</dbReference>
<dbReference type="RefSeq" id="WP_016356307.1">
    <property type="nucleotide sequence ID" value="NC_019425.2"/>
</dbReference>
<dbReference type="InterPro" id="IPR046825">
    <property type="entry name" value="PDH_C"/>
</dbReference>
<evidence type="ECO:0000259" key="12">
    <source>
        <dbReference type="PROSITE" id="PS51671"/>
    </source>
</evidence>
<dbReference type="SUPFAM" id="SSF48179">
    <property type="entry name" value="6-phosphogluconate dehydrogenase C-terminal domain-like"/>
    <property type="match status" value="1"/>
</dbReference>
<dbReference type="eggNOG" id="COG0287">
    <property type="taxonomic scope" value="Bacteria"/>
</dbReference>
<dbReference type="InterPro" id="IPR036291">
    <property type="entry name" value="NAD(P)-bd_dom_sf"/>
</dbReference>
<name>K8ED94_CARML</name>
<evidence type="ECO:0000256" key="6">
    <source>
        <dbReference type="ARBA" id="ARBA00022605"/>
    </source>
</evidence>
<dbReference type="Gene3D" id="3.40.50.720">
    <property type="entry name" value="NAD(P)-binding Rossmann-like Domain"/>
    <property type="match status" value="1"/>
</dbReference>
<evidence type="ECO:0000256" key="9">
    <source>
        <dbReference type="ARBA" id="ARBA00023141"/>
    </source>
</evidence>
<keyword evidence="7 13" id="KW-0560">Oxidoreductase</keyword>
<dbReference type="UniPathway" id="UPA00122">
    <property type="reaction ID" value="UER00961"/>
</dbReference>
<comment type="catalytic activity">
    <reaction evidence="10">
        <text>prephenate + NAD(+) = 3-(4-hydroxyphenyl)pyruvate + CO2 + NADH</text>
        <dbReference type="Rhea" id="RHEA:13869"/>
        <dbReference type="ChEBI" id="CHEBI:16526"/>
        <dbReference type="ChEBI" id="CHEBI:29934"/>
        <dbReference type="ChEBI" id="CHEBI:36242"/>
        <dbReference type="ChEBI" id="CHEBI:57540"/>
        <dbReference type="ChEBI" id="CHEBI:57945"/>
        <dbReference type="EC" id="1.3.1.12"/>
    </reaction>
</comment>
<keyword evidence="6" id="KW-0028">Amino-acid biosynthesis</keyword>
<feature type="domain" description="Prephenate/arogenate dehydrogenase" evidence="11">
    <location>
        <begin position="5"/>
        <end position="296"/>
    </location>
</feature>
<dbReference type="PROSITE" id="PS51671">
    <property type="entry name" value="ACT"/>
    <property type="match status" value="1"/>
</dbReference>
<comment type="pathway">
    <text evidence="1">Amino-acid biosynthesis; L-tyrosine biosynthesis; (4-hydroxyphenyl)pyruvate from prephenate (NAD(+) route): step 1/1.</text>
</comment>
<evidence type="ECO:0000256" key="10">
    <source>
        <dbReference type="ARBA" id="ARBA00049260"/>
    </source>
</evidence>
<dbReference type="Gene3D" id="1.10.3660.10">
    <property type="entry name" value="6-phosphogluconate dehydrogenase C-terminal like domain"/>
    <property type="match status" value="1"/>
</dbReference>
<evidence type="ECO:0000256" key="8">
    <source>
        <dbReference type="ARBA" id="ARBA00023027"/>
    </source>
</evidence>
<feature type="domain" description="ACT" evidence="12">
    <location>
        <begin position="301"/>
        <end position="371"/>
    </location>
</feature>
<dbReference type="AlphaFoldDB" id="K8ED94"/>
<dbReference type="PROSITE" id="PS51176">
    <property type="entry name" value="PDH_ADH"/>
    <property type="match status" value="1"/>
</dbReference>
<dbReference type="InterPro" id="IPR003099">
    <property type="entry name" value="Prephen_DH"/>
</dbReference>
<evidence type="ECO:0000256" key="5">
    <source>
        <dbReference type="ARBA" id="ARBA00022498"/>
    </source>
</evidence>
<protein>
    <recommendedName>
        <fullName evidence="4">Prephenate dehydrogenase</fullName>
        <ecNumber evidence="3">1.3.1.12</ecNumber>
    </recommendedName>
</protein>
<dbReference type="KEGG" id="cml:BN424_248"/>
<evidence type="ECO:0000256" key="7">
    <source>
        <dbReference type="ARBA" id="ARBA00023002"/>
    </source>
</evidence>
<evidence type="ECO:0000256" key="4">
    <source>
        <dbReference type="ARBA" id="ARBA00016891"/>
    </source>
</evidence>
<dbReference type="Pfam" id="PF20463">
    <property type="entry name" value="PDH_C"/>
    <property type="match status" value="1"/>
</dbReference>
<keyword evidence="9" id="KW-0057">Aromatic amino acid biosynthesis</keyword>
<dbReference type="SUPFAM" id="SSF51735">
    <property type="entry name" value="NAD(P)-binding Rossmann-fold domains"/>
    <property type="match status" value="1"/>
</dbReference>
<organism evidence="13 14">
    <name type="scientific">Carnobacterium maltaromaticum LMA28</name>
    <dbReference type="NCBI Taxonomy" id="1234679"/>
    <lineage>
        <taxon>Bacteria</taxon>
        <taxon>Bacillati</taxon>
        <taxon>Bacillota</taxon>
        <taxon>Bacilli</taxon>
        <taxon>Lactobacillales</taxon>
        <taxon>Carnobacteriaceae</taxon>
        <taxon>Carnobacterium</taxon>
    </lineage>
</organism>
<evidence type="ECO:0000259" key="11">
    <source>
        <dbReference type="PROSITE" id="PS51176"/>
    </source>
</evidence>